<dbReference type="GO" id="GO:0004163">
    <property type="term" value="F:diphosphomevalonate decarboxylase activity"/>
    <property type="evidence" value="ECO:0007669"/>
    <property type="project" value="UniProtKB-EC"/>
</dbReference>
<dbReference type="Gene3D" id="3.30.230.10">
    <property type="match status" value="1"/>
</dbReference>
<dbReference type="PIRSF" id="PIRSF015950">
    <property type="entry name" value="Mev_P_decrbx"/>
    <property type="match status" value="1"/>
</dbReference>
<dbReference type="SUPFAM" id="SSF55060">
    <property type="entry name" value="GHMP Kinase, C-terminal domain"/>
    <property type="match status" value="1"/>
</dbReference>
<dbReference type="Pfam" id="PF18376">
    <property type="entry name" value="MDD_C"/>
    <property type="match status" value="1"/>
</dbReference>
<evidence type="ECO:0000259" key="9">
    <source>
        <dbReference type="Pfam" id="PF22700"/>
    </source>
</evidence>
<evidence type="ECO:0000256" key="4">
    <source>
        <dbReference type="ARBA" id="ARBA00022741"/>
    </source>
</evidence>
<dbReference type="RefSeq" id="WP_379657770.1">
    <property type="nucleotide sequence ID" value="NZ_JBHTIV010000007.1"/>
</dbReference>
<dbReference type="PANTHER" id="PTHR10977">
    <property type="entry name" value="DIPHOSPHOMEVALONATE DECARBOXYLASE"/>
    <property type="match status" value="1"/>
</dbReference>
<dbReference type="NCBIfam" id="TIGR01240">
    <property type="entry name" value="mevDPdecarb"/>
    <property type="match status" value="1"/>
</dbReference>
<dbReference type="InterPro" id="IPR053859">
    <property type="entry name" value="MVD-like_N"/>
</dbReference>
<evidence type="ECO:0000313" key="10">
    <source>
        <dbReference type="EMBL" id="MFD0932448.1"/>
    </source>
</evidence>
<evidence type="ECO:0000259" key="8">
    <source>
        <dbReference type="Pfam" id="PF18376"/>
    </source>
</evidence>
<keyword evidence="7 10" id="KW-0456">Lyase</keyword>
<dbReference type="SUPFAM" id="SSF54211">
    <property type="entry name" value="Ribosomal protein S5 domain 2-like"/>
    <property type="match status" value="1"/>
</dbReference>
<dbReference type="InterPro" id="IPR020568">
    <property type="entry name" value="Ribosomal_Su5_D2-typ_SF"/>
</dbReference>
<feature type="domain" description="Mvd1 C-terminal" evidence="8">
    <location>
        <begin position="211"/>
        <end position="340"/>
    </location>
</feature>
<keyword evidence="5" id="KW-0067">ATP-binding</keyword>
<proteinExistence type="inferred from homology"/>
<dbReference type="EMBL" id="JBHTIV010000007">
    <property type="protein sequence ID" value="MFD0932448.1"/>
    <property type="molecule type" value="Genomic_DNA"/>
</dbReference>
<evidence type="ECO:0000256" key="5">
    <source>
        <dbReference type="ARBA" id="ARBA00022840"/>
    </source>
</evidence>
<gene>
    <name evidence="10" type="primary">mvaD</name>
    <name evidence="10" type="ORF">ACFQ0R_07535</name>
</gene>
<comment type="similarity">
    <text evidence="1">Belongs to the diphosphomevalonate decarboxylase family.</text>
</comment>
<comment type="caution">
    <text evidence="10">The sequence shown here is derived from an EMBL/GenBank/DDBJ whole genome shotgun (WGS) entry which is preliminary data.</text>
</comment>
<dbReference type="EC" id="4.1.1.33" evidence="2"/>
<keyword evidence="4" id="KW-0547">Nucleotide-binding</keyword>
<dbReference type="InterPro" id="IPR005935">
    <property type="entry name" value="Mev_decarb"/>
</dbReference>
<accession>A0ABW3GPP5</accession>
<dbReference type="InterPro" id="IPR041431">
    <property type="entry name" value="Mvd1_C"/>
</dbReference>
<evidence type="ECO:0000256" key="3">
    <source>
        <dbReference type="ARBA" id="ARBA00022516"/>
    </source>
</evidence>
<dbReference type="Proteomes" id="UP001597049">
    <property type="component" value="Unassembled WGS sequence"/>
</dbReference>
<evidence type="ECO:0000256" key="7">
    <source>
        <dbReference type="ARBA" id="ARBA00023239"/>
    </source>
</evidence>
<evidence type="ECO:0000256" key="2">
    <source>
        <dbReference type="ARBA" id="ARBA00012296"/>
    </source>
</evidence>
<dbReference type="Gene3D" id="3.30.70.890">
    <property type="entry name" value="GHMP kinase, C-terminal domain"/>
    <property type="match status" value="1"/>
</dbReference>
<evidence type="ECO:0000256" key="6">
    <source>
        <dbReference type="ARBA" id="ARBA00023098"/>
    </source>
</evidence>
<dbReference type="InterPro" id="IPR029765">
    <property type="entry name" value="Mev_diP_decarb"/>
</dbReference>
<reference evidence="11" key="1">
    <citation type="journal article" date="2019" name="Int. J. Syst. Evol. Microbiol.">
        <title>The Global Catalogue of Microorganisms (GCM) 10K type strain sequencing project: providing services to taxonomists for standard genome sequencing and annotation.</title>
        <authorList>
            <consortium name="The Broad Institute Genomics Platform"/>
            <consortium name="The Broad Institute Genome Sequencing Center for Infectious Disease"/>
            <person name="Wu L."/>
            <person name="Ma J."/>
        </authorList>
    </citation>
    <scope>NUCLEOTIDE SEQUENCE [LARGE SCALE GENOMIC DNA]</scope>
    <source>
        <strain evidence="11">CCUG 56752</strain>
    </source>
</reference>
<keyword evidence="6" id="KW-0443">Lipid metabolism</keyword>
<feature type="domain" description="Diphosphomevalonate decarboxylase-like N-terminal" evidence="9">
    <location>
        <begin position="24"/>
        <end position="190"/>
    </location>
</feature>
<sequence length="355" mass="39973">MNTKDFIYKTPQLLPDLSAYEAEAPSNIALVKYWGKYGEQLPKNTSISYTLQNCKTETKVILKKRIEADDQFHFEVYLDGELKPAFKSKIETFLKRIEAYTPFLKSFEFEIHTKNTFPHSSGIASSASGMAALAKCFVAMEASVKPELTDEFQAQKASFLARLGSGSACRSTGGKLVVWGKHEDIEGSSSFYGIDYPYDIHSNFRDFKDSILLIDEGQKQVSSSVGHNLMHGHPFAEQRFQQADANISKLKSILSSGNFDEFFALVESEALSLHAMMMTSSPYFILMQPNTLQVIHKIWGLRKAEKVQIGFTLDAGANVHLLYPEASSARVRKFIDEELIQFCQGEKVIHDQIQF</sequence>
<name>A0ABW3GPP5_9FLAO</name>
<dbReference type="Pfam" id="PF22700">
    <property type="entry name" value="MVD-like_N"/>
    <property type="match status" value="1"/>
</dbReference>
<dbReference type="InterPro" id="IPR036554">
    <property type="entry name" value="GHMP_kinase_C_sf"/>
</dbReference>
<dbReference type="PANTHER" id="PTHR10977:SF3">
    <property type="entry name" value="DIPHOSPHOMEVALONATE DECARBOXYLASE"/>
    <property type="match status" value="1"/>
</dbReference>
<keyword evidence="11" id="KW-1185">Reference proteome</keyword>
<evidence type="ECO:0000256" key="1">
    <source>
        <dbReference type="ARBA" id="ARBA00008831"/>
    </source>
</evidence>
<protein>
    <recommendedName>
        <fullName evidence="2">diphosphomevalonate decarboxylase</fullName>
        <ecNumber evidence="2">4.1.1.33</ecNumber>
    </recommendedName>
</protein>
<evidence type="ECO:0000313" key="11">
    <source>
        <dbReference type="Proteomes" id="UP001597049"/>
    </source>
</evidence>
<organism evidence="10 11">
    <name type="scientific">Psychroflexus salinarum</name>
    <dbReference type="NCBI Taxonomy" id="546024"/>
    <lineage>
        <taxon>Bacteria</taxon>
        <taxon>Pseudomonadati</taxon>
        <taxon>Bacteroidota</taxon>
        <taxon>Flavobacteriia</taxon>
        <taxon>Flavobacteriales</taxon>
        <taxon>Flavobacteriaceae</taxon>
        <taxon>Psychroflexus</taxon>
    </lineage>
</organism>
<keyword evidence="3" id="KW-0444">Lipid biosynthesis</keyword>
<dbReference type="InterPro" id="IPR014721">
    <property type="entry name" value="Ribsml_uS5_D2-typ_fold_subgr"/>
</dbReference>